<dbReference type="EMBL" id="JABEZX010000001">
    <property type="protein sequence ID" value="MBA0548369.1"/>
    <property type="molecule type" value="Genomic_DNA"/>
</dbReference>
<gene>
    <name evidence="1" type="ORF">Golob_019475</name>
</gene>
<reference evidence="1 2" key="1">
    <citation type="journal article" date="2019" name="Genome Biol. Evol.">
        <title>Insights into the evolution of the New World diploid cottons (Gossypium, subgenus Houzingenia) based on genome sequencing.</title>
        <authorList>
            <person name="Grover C.E."/>
            <person name="Arick M.A. 2nd"/>
            <person name="Thrash A."/>
            <person name="Conover J.L."/>
            <person name="Sanders W.S."/>
            <person name="Peterson D.G."/>
            <person name="Frelichowski J.E."/>
            <person name="Scheffler J.A."/>
            <person name="Scheffler B.E."/>
            <person name="Wendel J.F."/>
        </authorList>
    </citation>
    <scope>NUCLEOTIDE SEQUENCE [LARGE SCALE GENOMIC DNA]</scope>
    <source>
        <strain evidence="1">157</strain>
        <tissue evidence="1">Leaf</tissue>
    </source>
</reference>
<dbReference type="AlphaFoldDB" id="A0A7J8L7P4"/>
<name>A0A7J8L7P4_9ROSI</name>
<protein>
    <submittedName>
        <fullName evidence="1">Uncharacterized protein</fullName>
    </submittedName>
</protein>
<evidence type="ECO:0000313" key="1">
    <source>
        <dbReference type="EMBL" id="MBA0548369.1"/>
    </source>
</evidence>
<organism evidence="1 2">
    <name type="scientific">Gossypium lobatum</name>
    <dbReference type="NCBI Taxonomy" id="34289"/>
    <lineage>
        <taxon>Eukaryota</taxon>
        <taxon>Viridiplantae</taxon>
        <taxon>Streptophyta</taxon>
        <taxon>Embryophyta</taxon>
        <taxon>Tracheophyta</taxon>
        <taxon>Spermatophyta</taxon>
        <taxon>Magnoliopsida</taxon>
        <taxon>eudicotyledons</taxon>
        <taxon>Gunneridae</taxon>
        <taxon>Pentapetalae</taxon>
        <taxon>rosids</taxon>
        <taxon>malvids</taxon>
        <taxon>Malvales</taxon>
        <taxon>Malvaceae</taxon>
        <taxon>Malvoideae</taxon>
        <taxon>Gossypium</taxon>
    </lineage>
</organism>
<comment type="caution">
    <text evidence="1">The sequence shown here is derived from an EMBL/GenBank/DDBJ whole genome shotgun (WGS) entry which is preliminary data.</text>
</comment>
<accession>A0A7J8L7P4</accession>
<proteinExistence type="predicted"/>
<keyword evidence="2" id="KW-1185">Reference proteome</keyword>
<evidence type="ECO:0000313" key="2">
    <source>
        <dbReference type="Proteomes" id="UP000593572"/>
    </source>
</evidence>
<sequence>MALYLLTYKAVLEELCSEGKSNDAFELLKDWEKELPHFDEYLALSTLKGWVDFALAYYQQYGLFGIPLFISDRNKIRFPSVNRSEKVQFPCNQLRHRSLSLQSWLATRNPQ</sequence>
<dbReference type="Proteomes" id="UP000593572">
    <property type="component" value="Unassembled WGS sequence"/>
</dbReference>